<dbReference type="Proteomes" id="UP000002630">
    <property type="component" value="Linkage Group LG16"/>
</dbReference>
<protein>
    <submittedName>
        <fullName evidence="1">EsV-1-191</fullName>
    </submittedName>
</protein>
<dbReference type="AlphaFoldDB" id="D8LPL0"/>
<proteinExistence type="predicted"/>
<dbReference type="EMBL" id="FN649741">
    <property type="protein sequence ID" value="CBN80482.1"/>
    <property type="molecule type" value="Genomic_DNA"/>
</dbReference>
<name>D8LPL0_ECTSI</name>
<evidence type="ECO:0000313" key="2">
    <source>
        <dbReference type="Proteomes" id="UP000002630"/>
    </source>
</evidence>
<keyword evidence="2" id="KW-1185">Reference proteome</keyword>
<gene>
    <name evidence="1" type="ORF">Esi_0052_0171</name>
</gene>
<dbReference type="CDD" id="cd21075">
    <property type="entry name" value="DBD_XPA-like"/>
    <property type="match status" value="1"/>
</dbReference>
<sequence length="464" mass="51848">MPTCGKCAEPFVDHLSINGITLTRVCEGCLVSTELLTKTSAMSLGARVEDLDRLDHRREPNPYYRNAASTYLFLEEEVKYVAGIANAARERRECARKSKEEIQSRAKRMKHDDRSKCLEKRIQTATSRIKPVGPPTPGLVSGDFCTSATKTPKISVAKLAKRVAIWRSLSNLSLPPRVNLFRFGCANELYALSGEEIESAVASAHYSLDKVVLGEGNRVLQFLSPMERLHATRAVPSMHQELHGLPVSAMSDDMYALCQYTSVKLEKMRSTQPVKRKRLFGRNTRAVWNDVYQFLLSRSGHVIPTKIGFYGVPRVFDMLCREAVHRTRSDNVYNCFARLGMPLPPHRFLQTLSGKYIGNARLMDFQMVGETIRVFCDGLMSGVDIPRRFDLLLKEMGKMVYLEGKTWAQAADDAARSISSADPVLPGLCVCGNPAAMKCVRNRCRTCCRSNDSAVACPRHNNAS</sequence>
<dbReference type="EMBL" id="FN648730">
    <property type="protein sequence ID" value="CBN80482.1"/>
    <property type="molecule type" value="Genomic_DNA"/>
</dbReference>
<evidence type="ECO:0000313" key="1">
    <source>
        <dbReference type="EMBL" id="CBN80482.1"/>
    </source>
</evidence>
<accession>D8LPL0</accession>
<dbReference type="InParanoid" id="D8LPL0"/>
<organism evidence="1 2">
    <name type="scientific">Ectocarpus siliculosus</name>
    <name type="common">Brown alga</name>
    <name type="synonym">Conferva siliculosa</name>
    <dbReference type="NCBI Taxonomy" id="2880"/>
    <lineage>
        <taxon>Eukaryota</taxon>
        <taxon>Sar</taxon>
        <taxon>Stramenopiles</taxon>
        <taxon>Ochrophyta</taxon>
        <taxon>PX clade</taxon>
        <taxon>Phaeophyceae</taxon>
        <taxon>Ectocarpales</taxon>
        <taxon>Ectocarpaceae</taxon>
        <taxon>Ectocarpus</taxon>
    </lineage>
</organism>
<reference evidence="1 2" key="1">
    <citation type="journal article" date="2010" name="Nature">
        <title>The Ectocarpus genome and the independent evolution of multicellularity in brown algae.</title>
        <authorList>
            <person name="Cock J.M."/>
            <person name="Sterck L."/>
            <person name="Rouze P."/>
            <person name="Scornet D."/>
            <person name="Allen A.E."/>
            <person name="Amoutzias G."/>
            <person name="Anthouard V."/>
            <person name="Artiguenave F."/>
            <person name="Aury J.M."/>
            <person name="Badger J.H."/>
            <person name="Beszteri B."/>
            <person name="Billiau K."/>
            <person name="Bonnet E."/>
            <person name="Bothwell J.H."/>
            <person name="Bowler C."/>
            <person name="Boyen C."/>
            <person name="Brownlee C."/>
            <person name="Carrano C.J."/>
            <person name="Charrier B."/>
            <person name="Cho G.Y."/>
            <person name="Coelho S.M."/>
            <person name="Collen J."/>
            <person name="Corre E."/>
            <person name="Da Silva C."/>
            <person name="Delage L."/>
            <person name="Delaroque N."/>
            <person name="Dittami S.M."/>
            <person name="Doulbeau S."/>
            <person name="Elias M."/>
            <person name="Farnham G."/>
            <person name="Gachon C.M."/>
            <person name="Gschloessl B."/>
            <person name="Heesch S."/>
            <person name="Jabbari K."/>
            <person name="Jubin C."/>
            <person name="Kawai H."/>
            <person name="Kimura K."/>
            <person name="Kloareg B."/>
            <person name="Kupper F.C."/>
            <person name="Lang D."/>
            <person name="Le Bail A."/>
            <person name="Leblanc C."/>
            <person name="Lerouge P."/>
            <person name="Lohr M."/>
            <person name="Lopez P.J."/>
            <person name="Martens C."/>
            <person name="Maumus F."/>
            <person name="Michel G."/>
            <person name="Miranda-Saavedra D."/>
            <person name="Morales J."/>
            <person name="Moreau H."/>
            <person name="Motomura T."/>
            <person name="Nagasato C."/>
            <person name="Napoli C.A."/>
            <person name="Nelson D.R."/>
            <person name="Nyvall-Collen P."/>
            <person name="Peters A.F."/>
            <person name="Pommier C."/>
            <person name="Potin P."/>
            <person name="Poulain J."/>
            <person name="Quesneville H."/>
            <person name="Read B."/>
            <person name="Rensing S.A."/>
            <person name="Ritter A."/>
            <person name="Rousvoal S."/>
            <person name="Samanta M."/>
            <person name="Samson G."/>
            <person name="Schroeder D.C."/>
            <person name="Segurens B."/>
            <person name="Strittmatter M."/>
            <person name="Tonon T."/>
            <person name="Tregear J.W."/>
            <person name="Valentin K."/>
            <person name="von Dassow P."/>
            <person name="Yamagishi T."/>
            <person name="Van de Peer Y."/>
            <person name="Wincker P."/>
        </authorList>
    </citation>
    <scope>NUCLEOTIDE SEQUENCE [LARGE SCALE GENOMIC DNA]</scope>
    <source>
        <strain evidence="2">Ec32 / CCAP1310/4</strain>
    </source>
</reference>